<sequence length="75" mass="8860">CVIKEPCYSFSVSEPDELNDFLSLTFPQKWNIVESDQFKYIWWDGSDLSIVINESNSGKKSWKERPLIKYLKLII</sequence>
<accession>A0A5N3UM26</accession>
<organism evidence="1 2">
    <name type="scientific">Muntiacus reevesi</name>
    <name type="common">Reeves' muntjac</name>
    <name type="synonym">Cervus reevesi</name>
    <dbReference type="NCBI Taxonomy" id="9886"/>
    <lineage>
        <taxon>Eukaryota</taxon>
        <taxon>Metazoa</taxon>
        <taxon>Chordata</taxon>
        <taxon>Craniata</taxon>
        <taxon>Vertebrata</taxon>
        <taxon>Euteleostomi</taxon>
        <taxon>Mammalia</taxon>
        <taxon>Eutheria</taxon>
        <taxon>Laurasiatheria</taxon>
        <taxon>Artiodactyla</taxon>
        <taxon>Ruminantia</taxon>
        <taxon>Pecora</taxon>
        <taxon>Cervidae</taxon>
        <taxon>Muntiacinae</taxon>
        <taxon>Muntiacus</taxon>
    </lineage>
</organism>
<dbReference type="EMBL" id="VCEB01011598">
    <property type="protein sequence ID" value="KAB0337722.1"/>
    <property type="molecule type" value="Genomic_DNA"/>
</dbReference>
<dbReference type="Proteomes" id="UP000326062">
    <property type="component" value="Unassembled WGS sequence"/>
</dbReference>
<comment type="caution">
    <text evidence="1">The sequence shown here is derived from an EMBL/GenBank/DDBJ whole genome shotgun (WGS) entry which is preliminary data.</text>
</comment>
<reference evidence="1 2" key="1">
    <citation type="submission" date="2019-06" db="EMBL/GenBank/DDBJ databases">
        <title>Discovery of a novel chromosome fission-fusion reversal in muntjac.</title>
        <authorList>
            <person name="Mudd A.B."/>
            <person name="Bredeson J.V."/>
            <person name="Baum R."/>
            <person name="Hockemeyer D."/>
            <person name="Rokhsar D.S."/>
        </authorList>
    </citation>
    <scope>NUCLEOTIDE SEQUENCE [LARGE SCALE GENOMIC DNA]</scope>
    <source>
        <strain evidence="1">UCam_UCB_Mr</strain>
        <tissue evidence="1">Fibroblast cell line</tissue>
    </source>
</reference>
<proteinExistence type="predicted"/>
<evidence type="ECO:0000313" key="1">
    <source>
        <dbReference type="EMBL" id="KAB0337722.1"/>
    </source>
</evidence>
<feature type="non-terminal residue" evidence="1">
    <location>
        <position position="1"/>
    </location>
</feature>
<evidence type="ECO:0000313" key="2">
    <source>
        <dbReference type="Proteomes" id="UP000326062"/>
    </source>
</evidence>
<keyword evidence="2" id="KW-1185">Reference proteome</keyword>
<protein>
    <submittedName>
        <fullName evidence="1">Uncharacterized protein</fullName>
    </submittedName>
</protein>
<name>A0A5N3UM26_MUNRE</name>
<dbReference type="AlphaFoldDB" id="A0A5N3UM26"/>
<gene>
    <name evidence="1" type="ORF">FD755_025503</name>
</gene>